<dbReference type="InterPro" id="IPR027417">
    <property type="entry name" value="P-loop_NTPase"/>
</dbReference>
<protein>
    <submittedName>
        <fullName evidence="2">DNA replication protein DnaC</fullName>
    </submittedName>
</protein>
<dbReference type="RefSeq" id="WP_174989927.1">
    <property type="nucleotide sequence ID" value="NZ_CABPSN010000001.1"/>
</dbReference>
<sequence length="264" mass="29741">MNFHAQPLRSSANCPKHGDFERLCYFGDSWTGCPKCADEDAARIELERETIIRTGEREAWQRRLGDTGIPDRFKDRRLENYVATTPGQIRALEFARDFAAHFGEPDRRGQCAIFLGLPGTGKTHLAVAIGHAIMESAPRTVLFTTVMRAVRRVKDTWTRGSTESESAAVAALSFPDLLILDEIGVQFGSETEKLILFDVLNERYEKRRQTILLSNLTVDDEVVDGRRVPGIRSFLGERVFDRLREDGGEAVVFDWESHRGKVAA</sequence>
<dbReference type="SUPFAM" id="SSF52540">
    <property type="entry name" value="P-loop containing nucleoside triphosphate hydrolases"/>
    <property type="match status" value="1"/>
</dbReference>
<feature type="domain" description="AAA+ ATPase" evidence="1">
    <location>
        <begin position="108"/>
        <end position="249"/>
    </location>
</feature>
<dbReference type="Proteomes" id="UP000366819">
    <property type="component" value="Unassembled WGS sequence"/>
</dbReference>
<dbReference type="InterPro" id="IPR003593">
    <property type="entry name" value="AAA+_ATPase"/>
</dbReference>
<dbReference type="PANTHER" id="PTHR30050:SF4">
    <property type="entry name" value="ATP-BINDING PROTEIN RV3427C IN INSERTION SEQUENCE-RELATED"/>
    <property type="match status" value="1"/>
</dbReference>
<dbReference type="GO" id="GO:0006260">
    <property type="term" value="P:DNA replication"/>
    <property type="evidence" value="ECO:0007669"/>
    <property type="project" value="TreeGrafter"/>
</dbReference>
<dbReference type="CDD" id="cd00009">
    <property type="entry name" value="AAA"/>
    <property type="match status" value="1"/>
</dbReference>
<dbReference type="Pfam" id="PF01695">
    <property type="entry name" value="IstB_IS21"/>
    <property type="match status" value="1"/>
</dbReference>
<reference evidence="2 3" key="1">
    <citation type="submission" date="2019-08" db="EMBL/GenBank/DDBJ databases">
        <authorList>
            <person name="Peeters C."/>
        </authorList>
    </citation>
    <scope>NUCLEOTIDE SEQUENCE [LARGE SCALE GENOMIC DNA]</scope>
    <source>
        <strain evidence="2 3">LMG 31011</strain>
    </source>
</reference>
<dbReference type="Gene3D" id="3.40.50.300">
    <property type="entry name" value="P-loop containing nucleotide triphosphate hydrolases"/>
    <property type="match status" value="1"/>
</dbReference>
<evidence type="ECO:0000313" key="2">
    <source>
        <dbReference type="EMBL" id="VVD74800.1"/>
    </source>
</evidence>
<keyword evidence="3" id="KW-1185">Reference proteome</keyword>
<evidence type="ECO:0000259" key="1">
    <source>
        <dbReference type="SMART" id="SM00382"/>
    </source>
</evidence>
<dbReference type="GO" id="GO:0005524">
    <property type="term" value="F:ATP binding"/>
    <property type="evidence" value="ECO:0007669"/>
    <property type="project" value="InterPro"/>
</dbReference>
<accession>A0A5E4SGJ8</accession>
<dbReference type="AlphaFoldDB" id="A0A5E4SGJ8"/>
<dbReference type="EMBL" id="CABPSN010000001">
    <property type="protein sequence ID" value="VVD74800.1"/>
    <property type="molecule type" value="Genomic_DNA"/>
</dbReference>
<organism evidence="2 3">
    <name type="scientific">Pandoraea aquatica</name>
    <dbReference type="NCBI Taxonomy" id="2508290"/>
    <lineage>
        <taxon>Bacteria</taxon>
        <taxon>Pseudomonadati</taxon>
        <taxon>Pseudomonadota</taxon>
        <taxon>Betaproteobacteria</taxon>
        <taxon>Burkholderiales</taxon>
        <taxon>Burkholderiaceae</taxon>
        <taxon>Pandoraea</taxon>
    </lineage>
</organism>
<dbReference type="SMART" id="SM00382">
    <property type="entry name" value="AAA"/>
    <property type="match status" value="1"/>
</dbReference>
<dbReference type="InterPro" id="IPR002611">
    <property type="entry name" value="IstB_ATP-bd"/>
</dbReference>
<dbReference type="PANTHER" id="PTHR30050">
    <property type="entry name" value="CHROMOSOMAL REPLICATION INITIATOR PROTEIN DNAA"/>
    <property type="match status" value="1"/>
</dbReference>
<proteinExistence type="predicted"/>
<gene>
    <name evidence="2" type="primary">dnaC</name>
    <name evidence="2" type="ORF">PAQ31011_00810</name>
</gene>
<evidence type="ECO:0000313" key="3">
    <source>
        <dbReference type="Proteomes" id="UP000366819"/>
    </source>
</evidence>
<name>A0A5E4SGJ8_9BURK</name>